<evidence type="ECO:0000256" key="2">
    <source>
        <dbReference type="ARBA" id="ARBA00023002"/>
    </source>
</evidence>
<dbReference type="KEGG" id="smen:SAMEA4412692_0841"/>
<dbReference type="SUPFAM" id="SSF50129">
    <property type="entry name" value="GroES-like"/>
    <property type="match status" value="1"/>
</dbReference>
<accession>A0A239SSZ3</accession>
<protein>
    <submittedName>
        <fullName evidence="4">Zinc-binding dehydrogenase</fullName>
        <ecNumber evidence="4">1.1.1.1</ecNumber>
    </submittedName>
</protein>
<sequence>MKAIKLDNPCRVEELRPIEVPVPQIKQGYALVKVKAFGVNESEVTSRKGESDSDFSFPRILGIEGVGVIEEVAQDSQLAVGQQVATMMGGLGRSTDGSYAEYMLVKEEHLIPFESSLDWGILGAIPEMLQTAYGSLTQGLQLGKGESLLVRGGSSTVGLMAIALGKDLGATVFATSRQENKLETLTHFGCDSPLLDDENLEQELLKIAPQGVDKVLELVGMTTLFQDMAFLKKGGYLCFTGALSGRWIAEQFSPFSIPKGKYLTSYAGDIHDLSAQVLNTMLAAVAKGDIKIPIAQIYHGLESVAQAHKNLESGQFIGKHVVII</sequence>
<evidence type="ECO:0000259" key="3">
    <source>
        <dbReference type="SMART" id="SM00829"/>
    </source>
</evidence>
<dbReference type="InterPro" id="IPR011032">
    <property type="entry name" value="GroES-like_sf"/>
</dbReference>
<dbReference type="STRING" id="1123308.GCA_000380085_00182"/>
<dbReference type="GO" id="GO:0016651">
    <property type="term" value="F:oxidoreductase activity, acting on NAD(P)H"/>
    <property type="evidence" value="ECO:0007669"/>
    <property type="project" value="TreeGrafter"/>
</dbReference>
<dbReference type="InterPro" id="IPR013154">
    <property type="entry name" value="ADH-like_N"/>
</dbReference>
<keyword evidence="1" id="KW-0521">NADP</keyword>
<dbReference type="RefSeq" id="WP_018372741.1">
    <property type="nucleotide sequence ID" value="NZ_LT906439.1"/>
</dbReference>
<dbReference type="GO" id="GO:0004022">
    <property type="term" value="F:alcohol dehydrogenase (NAD+) activity"/>
    <property type="evidence" value="ECO:0007669"/>
    <property type="project" value="UniProtKB-EC"/>
</dbReference>
<evidence type="ECO:0000313" key="5">
    <source>
        <dbReference type="Proteomes" id="UP000215185"/>
    </source>
</evidence>
<name>A0A239SSZ3_9STRE</name>
<feature type="domain" description="Enoyl reductase (ER)" evidence="3">
    <location>
        <begin position="11"/>
        <end position="322"/>
    </location>
</feature>
<dbReference type="Pfam" id="PF13602">
    <property type="entry name" value="ADH_zinc_N_2"/>
    <property type="match status" value="1"/>
</dbReference>
<dbReference type="Pfam" id="PF08240">
    <property type="entry name" value="ADH_N"/>
    <property type="match status" value="1"/>
</dbReference>
<dbReference type="AlphaFoldDB" id="A0A239SSZ3"/>
<dbReference type="EC" id="1.1.1.1" evidence="4"/>
<dbReference type="InterPro" id="IPR020843">
    <property type="entry name" value="ER"/>
</dbReference>
<dbReference type="PANTHER" id="PTHR48106">
    <property type="entry name" value="QUINONE OXIDOREDUCTASE PIG3-RELATED"/>
    <property type="match status" value="1"/>
</dbReference>
<dbReference type="SMART" id="SM00829">
    <property type="entry name" value="PKS_ER"/>
    <property type="match status" value="1"/>
</dbReference>
<keyword evidence="2 4" id="KW-0560">Oxidoreductase</keyword>
<evidence type="ECO:0000256" key="1">
    <source>
        <dbReference type="ARBA" id="ARBA00022857"/>
    </source>
</evidence>
<dbReference type="Gene3D" id="3.90.180.10">
    <property type="entry name" value="Medium-chain alcohol dehydrogenases, catalytic domain"/>
    <property type="match status" value="1"/>
</dbReference>
<dbReference type="Proteomes" id="UP000215185">
    <property type="component" value="Chromosome 1"/>
</dbReference>
<dbReference type="InterPro" id="IPR036291">
    <property type="entry name" value="NAD(P)-bd_dom_sf"/>
</dbReference>
<evidence type="ECO:0000313" key="4">
    <source>
        <dbReference type="EMBL" id="SNU87958.1"/>
    </source>
</evidence>
<reference evidence="4 5" key="1">
    <citation type="submission" date="2017-06" db="EMBL/GenBank/DDBJ databases">
        <authorList>
            <consortium name="Pathogen Informatics"/>
        </authorList>
    </citation>
    <scope>NUCLEOTIDE SEQUENCE [LARGE SCALE GENOMIC DNA]</scope>
    <source>
        <strain evidence="4 5">NCTC13788</strain>
    </source>
</reference>
<organism evidence="4 5">
    <name type="scientific">Streptococcus merionis</name>
    <dbReference type="NCBI Taxonomy" id="400065"/>
    <lineage>
        <taxon>Bacteria</taxon>
        <taxon>Bacillati</taxon>
        <taxon>Bacillota</taxon>
        <taxon>Bacilli</taxon>
        <taxon>Lactobacillales</taxon>
        <taxon>Streptococcaceae</taxon>
        <taxon>Streptococcus</taxon>
    </lineage>
</organism>
<dbReference type="PANTHER" id="PTHR48106:SF18">
    <property type="entry name" value="QUINONE OXIDOREDUCTASE PIG3"/>
    <property type="match status" value="1"/>
</dbReference>
<dbReference type="SUPFAM" id="SSF51735">
    <property type="entry name" value="NAD(P)-binding Rossmann-fold domains"/>
    <property type="match status" value="1"/>
</dbReference>
<dbReference type="eggNOG" id="COG0604">
    <property type="taxonomic scope" value="Bacteria"/>
</dbReference>
<keyword evidence="5" id="KW-1185">Reference proteome</keyword>
<dbReference type="GO" id="GO:0070402">
    <property type="term" value="F:NADPH binding"/>
    <property type="evidence" value="ECO:0007669"/>
    <property type="project" value="TreeGrafter"/>
</dbReference>
<dbReference type="OrthoDB" id="9792162at2"/>
<proteinExistence type="predicted"/>
<dbReference type="EMBL" id="LT906439">
    <property type="protein sequence ID" value="SNU87958.1"/>
    <property type="molecule type" value="Genomic_DNA"/>
</dbReference>
<dbReference type="Gene3D" id="3.40.50.720">
    <property type="entry name" value="NAD(P)-binding Rossmann-like Domain"/>
    <property type="match status" value="1"/>
</dbReference>
<gene>
    <name evidence="4" type="ORF">SAMEA4412692_00841</name>
</gene>